<name>A0A1H2HUT8_9BACT</name>
<protein>
    <recommendedName>
        <fullName evidence="3">Flagellar assembly protein T, N-terminal domain</fullName>
    </recommendedName>
</protein>
<dbReference type="AlphaFoldDB" id="A0A1H2HUT8"/>
<accession>A0A1H2HUT8</accession>
<keyword evidence="2" id="KW-1185">Reference proteome</keyword>
<evidence type="ECO:0008006" key="3">
    <source>
        <dbReference type="Google" id="ProtNLM"/>
    </source>
</evidence>
<dbReference type="Proteomes" id="UP000199608">
    <property type="component" value="Unassembled WGS sequence"/>
</dbReference>
<proteinExistence type="predicted"/>
<dbReference type="RefSeq" id="WP_092234727.1">
    <property type="nucleotide sequence ID" value="NZ_FNLL01000007.1"/>
</dbReference>
<evidence type="ECO:0000313" key="2">
    <source>
        <dbReference type="Proteomes" id="UP000199608"/>
    </source>
</evidence>
<reference evidence="2" key="1">
    <citation type="submission" date="2016-10" db="EMBL/GenBank/DDBJ databases">
        <authorList>
            <person name="Varghese N."/>
            <person name="Submissions S."/>
        </authorList>
    </citation>
    <scope>NUCLEOTIDE SEQUENCE [LARGE SCALE GENOMIC DNA]</scope>
    <source>
        <strain evidence="2">DSM 3384</strain>
    </source>
</reference>
<sequence>MVSKANMRLFCVLVITIVVIPLQLWAGERVTAKGMSFFEEGKEAIAREKAVDEAKRAALQKVMGSYINSMTVVDNFQLHEDRIISHSSGYVKNITVIDEKKSRLGTLEITIQADVESADVKDDLQRFQDMLSWQRNPRISIVVQPGTLKKYLPAATKAANILTGKLQQAGFKVLKFSEQTRNKVGLLVGLTLEQSVKTSDYQGISISLNEIGLTADMFRPGDQEILASSSAIRSIPGENSLTVLDKGARQCIDAIWKELKDKLLLQYEKELYNDRDIYLTLKNLKSQSKAIEIPEILKAGITGVKGCSLLTFDGKKGEYNLQFRGRPEHFINELEMSYFQNTGFQSKIETYTGNSIVLLMLN</sequence>
<organism evidence="1 2">
    <name type="scientific">Desulfobacula phenolica</name>
    <dbReference type="NCBI Taxonomy" id="90732"/>
    <lineage>
        <taxon>Bacteria</taxon>
        <taxon>Pseudomonadati</taxon>
        <taxon>Thermodesulfobacteriota</taxon>
        <taxon>Desulfobacteria</taxon>
        <taxon>Desulfobacterales</taxon>
        <taxon>Desulfobacteraceae</taxon>
        <taxon>Desulfobacula</taxon>
    </lineage>
</organism>
<dbReference type="Gene3D" id="3.30.1660.40">
    <property type="entry name" value="FlgT, N-terminal domain"/>
    <property type="match status" value="1"/>
</dbReference>
<gene>
    <name evidence="1" type="ORF">SAMN04487931_10760</name>
</gene>
<dbReference type="InterPro" id="IPR038180">
    <property type="entry name" value="FlgT_N_sf"/>
</dbReference>
<dbReference type="EMBL" id="FNLL01000007">
    <property type="protein sequence ID" value="SDU35637.1"/>
    <property type="molecule type" value="Genomic_DNA"/>
</dbReference>
<evidence type="ECO:0000313" key="1">
    <source>
        <dbReference type="EMBL" id="SDU35637.1"/>
    </source>
</evidence>